<keyword evidence="7" id="KW-1185">Reference proteome</keyword>
<evidence type="ECO:0000313" key="7">
    <source>
        <dbReference type="Proteomes" id="UP000770661"/>
    </source>
</evidence>
<evidence type="ECO:0000256" key="4">
    <source>
        <dbReference type="SAM" id="SignalP"/>
    </source>
</evidence>
<keyword evidence="1" id="KW-0677">Repeat</keyword>
<feature type="compositionally biased region" description="Polar residues" evidence="3">
    <location>
        <begin position="53"/>
        <end position="72"/>
    </location>
</feature>
<accession>A0A8J4YLM0</accession>
<evidence type="ECO:0000259" key="5">
    <source>
        <dbReference type="Pfam" id="PF09316"/>
    </source>
</evidence>
<feature type="compositionally biased region" description="Basic residues" evidence="3">
    <location>
        <begin position="78"/>
        <end position="92"/>
    </location>
</feature>
<evidence type="ECO:0000256" key="3">
    <source>
        <dbReference type="SAM" id="MobiDB-lite"/>
    </source>
</evidence>
<dbReference type="Proteomes" id="UP000770661">
    <property type="component" value="Unassembled WGS sequence"/>
</dbReference>
<reference evidence="6" key="1">
    <citation type="submission" date="2020-07" db="EMBL/GenBank/DDBJ databases">
        <title>The High-quality genome of the commercially important snow crab, Chionoecetes opilio.</title>
        <authorList>
            <person name="Jeong J.-H."/>
            <person name="Ryu S."/>
        </authorList>
    </citation>
    <scope>NUCLEOTIDE SEQUENCE</scope>
    <source>
        <strain evidence="6">MADBK_172401_WGS</strain>
        <tissue evidence="6">Digestive gland</tissue>
    </source>
</reference>
<dbReference type="EMBL" id="JACEEZ010000613">
    <property type="protein sequence ID" value="KAG0729997.1"/>
    <property type="molecule type" value="Genomic_DNA"/>
</dbReference>
<feature type="compositionally biased region" description="Low complexity" evidence="3">
    <location>
        <begin position="126"/>
        <end position="149"/>
    </location>
</feature>
<feature type="chain" id="PRO_5035161054" evidence="4">
    <location>
        <begin position="19"/>
        <end position="349"/>
    </location>
</feature>
<name>A0A8J4YLM0_CHIOP</name>
<gene>
    <name evidence="6" type="primary">MYB</name>
    <name evidence="6" type="ORF">GWK47_029209</name>
</gene>
<dbReference type="AlphaFoldDB" id="A0A8J4YLM0"/>
<evidence type="ECO:0000256" key="2">
    <source>
        <dbReference type="ARBA" id="ARBA00023125"/>
    </source>
</evidence>
<feature type="domain" description="C-myb C-terminal" evidence="5">
    <location>
        <begin position="142"/>
        <end position="230"/>
    </location>
</feature>
<evidence type="ECO:0000256" key="1">
    <source>
        <dbReference type="ARBA" id="ARBA00022737"/>
    </source>
</evidence>
<keyword evidence="4" id="KW-0732">Signal</keyword>
<feature type="compositionally biased region" description="Polar residues" evidence="3">
    <location>
        <begin position="237"/>
        <end position="249"/>
    </location>
</feature>
<dbReference type="OrthoDB" id="2143914at2759"/>
<dbReference type="Pfam" id="PF09316">
    <property type="entry name" value="Cmyb_C"/>
    <property type="match status" value="1"/>
</dbReference>
<proteinExistence type="predicted"/>
<comment type="caution">
    <text evidence="6">The sequence shown here is derived from an EMBL/GenBank/DDBJ whole genome shotgun (WGS) entry which is preliminary data.</text>
</comment>
<dbReference type="GO" id="GO:0003677">
    <property type="term" value="F:DNA binding"/>
    <property type="evidence" value="ECO:0007669"/>
    <property type="project" value="UniProtKB-KW"/>
</dbReference>
<feature type="compositionally biased region" description="Basic residues" evidence="3">
    <location>
        <begin position="107"/>
        <end position="118"/>
    </location>
</feature>
<keyword evidence="2" id="KW-0238">DNA-binding</keyword>
<protein>
    <submittedName>
        <fullName evidence="6">Transcriptional activator Myb</fullName>
    </submittedName>
</protein>
<feature type="compositionally biased region" description="Low complexity" evidence="3">
    <location>
        <begin position="93"/>
        <end position="106"/>
    </location>
</feature>
<feature type="signal peptide" evidence="4">
    <location>
        <begin position="1"/>
        <end position="18"/>
    </location>
</feature>
<feature type="region of interest" description="Disordered" evidence="3">
    <location>
        <begin position="53"/>
        <end position="149"/>
    </location>
</feature>
<sequence length="349" mass="37747">MLLHTLLLHLLLHSSTTCTNSTTTTSTTATSTLPIPSISCALTTTTPSALNISTSSSHHNASFASLNSSRLSTPPILRRGRRKQPSPSKRHLALQPLTVPQQPQPFLRHHQPHLHPTPHGRSPCITVHTSPPAPSSTSSIHPASTSTPPTATATVTCVATAVSSSAAGQPRTPKSRRALLQHAPKTPTPLKNALREIEKKSGALKHLPQTPTHLEDITEIIRKDTEKERTKFETPASAGTNPRNQQSGIYDSGYGTLKRKAPPSTAGGKENSPSKKARKALLLHSWSTPGEIQVPGFRSEPLALMPETPLDVRWEMVACGKTENQRRLTEQARQFVTQNASLKPRSLNL</sequence>
<feature type="region of interest" description="Disordered" evidence="3">
    <location>
        <begin position="228"/>
        <end position="277"/>
    </location>
</feature>
<organism evidence="6 7">
    <name type="scientific">Chionoecetes opilio</name>
    <name type="common">Atlantic snow crab</name>
    <name type="synonym">Cancer opilio</name>
    <dbReference type="NCBI Taxonomy" id="41210"/>
    <lineage>
        <taxon>Eukaryota</taxon>
        <taxon>Metazoa</taxon>
        <taxon>Ecdysozoa</taxon>
        <taxon>Arthropoda</taxon>
        <taxon>Crustacea</taxon>
        <taxon>Multicrustacea</taxon>
        <taxon>Malacostraca</taxon>
        <taxon>Eumalacostraca</taxon>
        <taxon>Eucarida</taxon>
        <taxon>Decapoda</taxon>
        <taxon>Pleocyemata</taxon>
        <taxon>Brachyura</taxon>
        <taxon>Eubrachyura</taxon>
        <taxon>Majoidea</taxon>
        <taxon>Majidae</taxon>
        <taxon>Chionoecetes</taxon>
    </lineage>
</organism>
<dbReference type="InterPro" id="IPR015395">
    <property type="entry name" value="C-myb_C"/>
</dbReference>
<evidence type="ECO:0000313" key="6">
    <source>
        <dbReference type="EMBL" id="KAG0729997.1"/>
    </source>
</evidence>